<dbReference type="PANTHER" id="PTHR13847:SF281">
    <property type="entry name" value="FAD DEPENDENT OXIDOREDUCTASE DOMAIN-CONTAINING PROTEIN"/>
    <property type="match status" value="1"/>
</dbReference>
<dbReference type="PROSITE" id="PS51296">
    <property type="entry name" value="RIESKE"/>
    <property type="match status" value="1"/>
</dbReference>
<protein>
    <submittedName>
        <fullName evidence="7">FAD-dependent oxidoreductase</fullName>
    </submittedName>
</protein>
<keyword evidence="8" id="KW-1185">Reference proteome</keyword>
<dbReference type="RefSeq" id="WP_163914500.1">
    <property type="nucleotide sequence ID" value="NZ_JAAGWD010000003.1"/>
</dbReference>
<comment type="caution">
    <text evidence="7">The sequence shown here is derived from an EMBL/GenBank/DDBJ whole genome shotgun (WGS) entry which is preliminary data.</text>
</comment>
<dbReference type="GO" id="GO:0016020">
    <property type="term" value="C:membrane"/>
    <property type="evidence" value="ECO:0007669"/>
    <property type="project" value="InterPro"/>
</dbReference>
<dbReference type="InterPro" id="IPR036922">
    <property type="entry name" value="Rieske_2Fe-2S_sf"/>
</dbReference>
<keyword evidence="1" id="KW-0001">2Fe-2S</keyword>
<dbReference type="PANTHER" id="PTHR13847">
    <property type="entry name" value="SARCOSINE DEHYDROGENASE-RELATED"/>
    <property type="match status" value="1"/>
</dbReference>
<dbReference type="InterPro" id="IPR036188">
    <property type="entry name" value="FAD/NAD-bd_sf"/>
</dbReference>
<evidence type="ECO:0000256" key="2">
    <source>
        <dbReference type="ARBA" id="ARBA00022723"/>
    </source>
</evidence>
<dbReference type="GO" id="GO:0005737">
    <property type="term" value="C:cytoplasm"/>
    <property type="evidence" value="ECO:0007669"/>
    <property type="project" value="TreeGrafter"/>
</dbReference>
<dbReference type="Proteomes" id="UP000474777">
    <property type="component" value="Unassembled WGS sequence"/>
</dbReference>
<dbReference type="InterPro" id="IPR017941">
    <property type="entry name" value="Rieske_2Fe-2S"/>
</dbReference>
<dbReference type="Gene3D" id="3.50.50.60">
    <property type="entry name" value="FAD/NAD(P)-binding domain"/>
    <property type="match status" value="1"/>
</dbReference>
<dbReference type="Gene3D" id="2.102.10.10">
    <property type="entry name" value="Rieske [2Fe-2S] iron-sulphur domain"/>
    <property type="match status" value="1"/>
</dbReference>
<evidence type="ECO:0000313" key="8">
    <source>
        <dbReference type="Proteomes" id="UP000474777"/>
    </source>
</evidence>
<dbReference type="EMBL" id="JAAGWD010000003">
    <property type="protein sequence ID" value="NEM97804.1"/>
    <property type="molecule type" value="Genomic_DNA"/>
</dbReference>
<keyword evidence="2" id="KW-0479">Metal-binding</keyword>
<dbReference type="SUPFAM" id="SSF51905">
    <property type="entry name" value="FAD/NAD(P)-binding domain"/>
    <property type="match status" value="1"/>
</dbReference>
<dbReference type="Pfam" id="PF01266">
    <property type="entry name" value="DAO"/>
    <property type="match status" value="1"/>
</dbReference>
<name>A0A6B3LWJ3_9BACT</name>
<dbReference type="FunFam" id="2.102.10.10:FF:000014">
    <property type="entry name" value="Oxidoreductase, FAD dependent"/>
    <property type="match status" value="1"/>
</dbReference>
<dbReference type="CDD" id="cd03477">
    <property type="entry name" value="Rieske_YhfW_C"/>
    <property type="match status" value="1"/>
</dbReference>
<dbReference type="GO" id="GO:0046872">
    <property type="term" value="F:metal ion binding"/>
    <property type="evidence" value="ECO:0007669"/>
    <property type="project" value="UniProtKB-KW"/>
</dbReference>
<evidence type="ECO:0000256" key="4">
    <source>
        <dbReference type="ARBA" id="ARBA00023014"/>
    </source>
</evidence>
<accession>A0A6B3LWJ3</accession>
<feature type="domain" description="Rieske" evidence="6">
    <location>
        <begin position="429"/>
        <end position="514"/>
    </location>
</feature>
<dbReference type="Pfam" id="PF00355">
    <property type="entry name" value="Rieske"/>
    <property type="match status" value="1"/>
</dbReference>
<keyword evidence="4" id="KW-0411">Iron-sulfur</keyword>
<evidence type="ECO:0000256" key="3">
    <source>
        <dbReference type="ARBA" id="ARBA00023004"/>
    </source>
</evidence>
<reference evidence="7 8" key="1">
    <citation type="submission" date="2020-02" db="EMBL/GenBank/DDBJ databases">
        <authorList>
            <person name="Kim M.K."/>
        </authorList>
    </citation>
    <scope>NUCLEOTIDE SEQUENCE [LARGE SCALE GENOMIC DNA]</scope>
    <source>
        <strain evidence="7 8">BT327</strain>
    </source>
</reference>
<dbReference type="InterPro" id="IPR006076">
    <property type="entry name" value="FAD-dep_OxRdtase"/>
</dbReference>
<evidence type="ECO:0000256" key="5">
    <source>
        <dbReference type="ARBA" id="ARBA00023157"/>
    </source>
</evidence>
<evidence type="ECO:0000259" key="6">
    <source>
        <dbReference type="PROSITE" id="PS51296"/>
    </source>
</evidence>
<dbReference type="SUPFAM" id="SSF50022">
    <property type="entry name" value="ISP domain"/>
    <property type="match status" value="1"/>
</dbReference>
<dbReference type="InterPro" id="IPR005805">
    <property type="entry name" value="Rieske_Fe-S_prot_C"/>
</dbReference>
<keyword evidence="5" id="KW-1015">Disulfide bond</keyword>
<organism evidence="7 8">
    <name type="scientific">Pontibacter burrus</name>
    <dbReference type="NCBI Taxonomy" id="2704466"/>
    <lineage>
        <taxon>Bacteria</taxon>
        <taxon>Pseudomonadati</taxon>
        <taxon>Bacteroidota</taxon>
        <taxon>Cytophagia</taxon>
        <taxon>Cytophagales</taxon>
        <taxon>Hymenobacteraceae</taxon>
        <taxon>Pontibacter</taxon>
    </lineage>
</organism>
<sequence>MKNYSGASKSVWVDGIAMPATPSLQQNVTCDVCIVGAGIAGLTTAYNLMKEGKSVMILEAKDEICGGETGRTTAHLASALDDGFPELIRLFGANGARLAIQSHMAAIDKIEQIIHDEKIACDFKRVDGYMFANNTEQEEQLVKELEAVHQLGWRDVVLRKSCPLESLTSLPCLHFPNQGRFHVLKYLSSLANALLNKDVRIYTSSKAVDFKSGAVAVVTTQSGHTVTANHVVVTSNSPVNDMVTMHTKQAPYRTYVIGARVPKGSVPDALYWDMQDPYHYIRIQEADKDAGEGADDILIVGGEDHKTGQDNYPELRFQQLEHWMRLHFPMAGEVVYRWSGQVLEPVDSLAFIGRNPGDAENVYIATGDSGHGMTHGTIAGILITDLIMGRTNEWATIYDPARVSIKTTGEFLKENLNVAAQYTDLVQGGEVKDANEVQPGTGRVIGRGKSKIAVYCDEDGAKHECSAICTHLGCVVHWNSVEKSWDCPCHGSRFDPFGKVITGPAVKDLDKPKA</sequence>
<dbReference type="Gene3D" id="3.30.9.10">
    <property type="entry name" value="D-Amino Acid Oxidase, subunit A, domain 2"/>
    <property type="match status" value="1"/>
</dbReference>
<dbReference type="GO" id="GO:0051537">
    <property type="term" value="F:2 iron, 2 sulfur cluster binding"/>
    <property type="evidence" value="ECO:0007669"/>
    <property type="project" value="UniProtKB-KW"/>
</dbReference>
<dbReference type="AlphaFoldDB" id="A0A6B3LWJ3"/>
<gene>
    <name evidence="7" type="ORF">GXP69_08870</name>
</gene>
<evidence type="ECO:0000256" key="1">
    <source>
        <dbReference type="ARBA" id="ARBA00022714"/>
    </source>
</evidence>
<keyword evidence="3" id="KW-0408">Iron</keyword>
<proteinExistence type="predicted"/>
<dbReference type="PRINTS" id="PR00162">
    <property type="entry name" value="RIESKE"/>
</dbReference>
<dbReference type="InterPro" id="IPR038010">
    <property type="entry name" value="YhfW_C"/>
</dbReference>
<evidence type="ECO:0000313" key="7">
    <source>
        <dbReference type="EMBL" id="NEM97804.1"/>
    </source>
</evidence>